<dbReference type="OrthoDB" id="2847478at2759"/>
<name>A0A4S8KSU4_DENBC</name>
<evidence type="ECO:0000313" key="3">
    <source>
        <dbReference type="Proteomes" id="UP000297245"/>
    </source>
</evidence>
<reference evidence="2 3" key="1">
    <citation type="journal article" date="2019" name="Nat. Ecol. Evol.">
        <title>Megaphylogeny resolves global patterns of mushroom evolution.</title>
        <authorList>
            <person name="Varga T."/>
            <person name="Krizsan K."/>
            <person name="Foldi C."/>
            <person name="Dima B."/>
            <person name="Sanchez-Garcia M."/>
            <person name="Sanchez-Ramirez S."/>
            <person name="Szollosi G.J."/>
            <person name="Szarkandi J.G."/>
            <person name="Papp V."/>
            <person name="Albert L."/>
            <person name="Andreopoulos W."/>
            <person name="Angelini C."/>
            <person name="Antonin V."/>
            <person name="Barry K.W."/>
            <person name="Bougher N.L."/>
            <person name="Buchanan P."/>
            <person name="Buyck B."/>
            <person name="Bense V."/>
            <person name="Catcheside P."/>
            <person name="Chovatia M."/>
            <person name="Cooper J."/>
            <person name="Damon W."/>
            <person name="Desjardin D."/>
            <person name="Finy P."/>
            <person name="Geml J."/>
            <person name="Haridas S."/>
            <person name="Hughes K."/>
            <person name="Justo A."/>
            <person name="Karasinski D."/>
            <person name="Kautmanova I."/>
            <person name="Kiss B."/>
            <person name="Kocsube S."/>
            <person name="Kotiranta H."/>
            <person name="LaButti K.M."/>
            <person name="Lechner B.E."/>
            <person name="Liimatainen K."/>
            <person name="Lipzen A."/>
            <person name="Lukacs Z."/>
            <person name="Mihaltcheva S."/>
            <person name="Morgado L.N."/>
            <person name="Niskanen T."/>
            <person name="Noordeloos M.E."/>
            <person name="Ohm R.A."/>
            <person name="Ortiz-Santana B."/>
            <person name="Ovrebo C."/>
            <person name="Racz N."/>
            <person name="Riley R."/>
            <person name="Savchenko A."/>
            <person name="Shiryaev A."/>
            <person name="Soop K."/>
            <person name="Spirin V."/>
            <person name="Szebenyi C."/>
            <person name="Tomsovsky M."/>
            <person name="Tulloss R.E."/>
            <person name="Uehling J."/>
            <person name="Grigoriev I.V."/>
            <person name="Vagvolgyi C."/>
            <person name="Papp T."/>
            <person name="Martin F.M."/>
            <person name="Miettinen O."/>
            <person name="Hibbett D.S."/>
            <person name="Nagy L.G."/>
        </authorList>
    </citation>
    <scope>NUCLEOTIDE SEQUENCE [LARGE SCALE GENOMIC DNA]</scope>
    <source>
        <strain evidence="2 3">CBS 962.96</strain>
    </source>
</reference>
<evidence type="ECO:0000313" key="2">
    <source>
        <dbReference type="EMBL" id="THU78892.1"/>
    </source>
</evidence>
<dbReference type="EMBL" id="ML180114">
    <property type="protein sequence ID" value="THU78892.1"/>
    <property type="molecule type" value="Genomic_DNA"/>
</dbReference>
<accession>A0A4S8KSU4</accession>
<gene>
    <name evidence="2" type="ORF">K435DRAFT_876140</name>
</gene>
<proteinExistence type="predicted"/>
<evidence type="ECO:0000256" key="1">
    <source>
        <dbReference type="SAM" id="MobiDB-lite"/>
    </source>
</evidence>
<feature type="compositionally biased region" description="Low complexity" evidence="1">
    <location>
        <begin position="121"/>
        <end position="132"/>
    </location>
</feature>
<dbReference type="Proteomes" id="UP000297245">
    <property type="component" value="Unassembled WGS sequence"/>
</dbReference>
<organism evidence="2 3">
    <name type="scientific">Dendrothele bispora (strain CBS 962.96)</name>
    <dbReference type="NCBI Taxonomy" id="1314807"/>
    <lineage>
        <taxon>Eukaryota</taxon>
        <taxon>Fungi</taxon>
        <taxon>Dikarya</taxon>
        <taxon>Basidiomycota</taxon>
        <taxon>Agaricomycotina</taxon>
        <taxon>Agaricomycetes</taxon>
        <taxon>Agaricomycetidae</taxon>
        <taxon>Agaricales</taxon>
        <taxon>Agaricales incertae sedis</taxon>
        <taxon>Dendrothele</taxon>
    </lineage>
</organism>
<dbReference type="AlphaFoldDB" id="A0A4S8KSU4"/>
<protein>
    <submittedName>
        <fullName evidence="2">Uncharacterized protein</fullName>
    </submittedName>
</protein>
<sequence length="139" mass="15701">MLVQADLPALLQASDLCFLPTPETFQAMLNEAKVKPEQNKRSYTESFPVRPYEYILASGFFEFKGPLYVREPESGQLRQFDHPITDYPPSPLLPTLIMLRITDEPPPEIFCYESEDEDKGASSPGHSASSSALEHHQDK</sequence>
<keyword evidence="3" id="KW-1185">Reference proteome</keyword>
<feature type="region of interest" description="Disordered" evidence="1">
    <location>
        <begin position="108"/>
        <end position="139"/>
    </location>
</feature>